<keyword evidence="7" id="KW-0812">Transmembrane</keyword>
<dbReference type="Pfam" id="PF03754">
    <property type="entry name" value="At2g31720-like"/>
    <property type="match status" value="1"/>
</dbReference>
<evidence type="ECO:0000256" key="6">
    <source>
        <dbReference type="SAM" id="MobiDB-lite"/>
    </source>
</evidence>
<dbReference type="PANTHER" id="PTHR31541">
    <property type="entry name" value="B3 DOMAIN PLANT PROTEIN-RELATED"/>
    <property type="match status" value="1"/>
</dbReference>
<dbReference type="PANTHER" id="PTHR31541:SF25">
    <property type="entry name" value="GAMMA-GLIADIN B"/>
    <property type="match status" value="1"/>
</dbReference>
<keyword evidence="5" id="KW-0539">Nucleus</keyword>
<dbReference type="Gene3D" id="2.40.330.10">
    <property type="entry name" value="DNA-binding pseudobarrel domain"/>
    <property type="match status" value="1"/>
</dbReference>
<dbReference type="EMBL" id="NKXS01004721">
    <property type="protein sequence ID" value="PIN05569.1"/>
    <property type="molecule type" value="Genomic_DNA"/>
</dbReference>
<keyword evidence="4" id="KW-0804">Transcription</keyword>
<feature type="transmembrane region" description="Helical" evidence="7">
    <location>
        <begin position="331"/>
        <end position="352"/>
    </location>
</feature>
<feature type="region of interest" description="Disordered" evidence="6">
    <location>
        <begin position="185"/>
        <end position="210"/>
    </location>
</feature>
<proteinExistence type="predicted"/>
<dbReference type="GO" id="GO:0003677">
    <property type="term" value="F:DNA binding"/>
    <property type="evidence" value="ECO:0007669"/>
    <property type="project" value="UniProtKB-KW"/>
</dbReference>
<evidence type="ECO:0000256" key="7">
    <source>
        <dbReference type="SAM" id="Phobius"/>
    </source>
</evidence>
<organism evidence="8 9">
    <name type="scientific">Handroanthus impetiginosus</name>
    <dbReference type="NCBI Taxonomy" id="429701"/>
    <lineage>
        <taxon>Eukaryota</taxon>
        <taxon>Viridiplantae</taxon>
        <taxon>Streptophyta</taxon>
        <taxon>Embryophyta</taxon>
        <taxon>Tracheophyta</taxon>
        <taxon>Spermatophyta</taxon>
        <taxon>Magnoliopsida</taxon>
        <taxon>eudicotyledons</taxon>
        <taxon>Gunneridae</taxon>
        <taxon>Pentapetalae</taxon>
        <taxon>asterids</taxon>
        <taxon>lamiids</taxon>
        <taxon>Lamiales</taxon>
        <taxon>Bignoniaceae</taxon>
        <taxon>Crescentiina</taxon>
        <taxon>Tabebuia alliance</taxon>
        <taxon>Handroanthus</taxon>
    </lineage>
</organism>
<sequence>MMFISVQWEISNKLPRKATYKMLDEVDDLDDVGCSYSNSTILQKATYKMLDEVDDLDDVGCSYSNSSGPWKCLVRLSELLSQGRKMFELEYLVNEIEEPDILADHLPPEFINKGKRSPRRRKVVFVPFLSHVQSLDDAAAITGKKTGLKLIFKTTLRTVSAVICTQQPVSKKIAIKKPCSENLDKNPCKRTMNSEEEEGTSKKRAKKSSAILDPAPDLPDVFKNRIIGCGGDPESVVLVIQKELKRTDLRIGHGRLSIPYKKVRNEFLKPSEVDQSNTEKGGIKTALIQPSLEECEINLRNWKSNTEYVLVRDWNEVCTLHNIATRRCHRIIVEMSTGLVFLIILLTVGLILDHLFLH</sequence>
<dbReference type="GO" id="GO:0005634">
    <property type="term" value="C:nucleus"/>
    <property type="evidence" value="ECO:0007669"/>
    <property type="project" value="UniProtKB-SubCell"/>
</dbReference>
<dbReference type="InterPro" id="IPR015300">
    <property type="entry name" value="DNA-bd_pseudobarrel_sf"/>
</dbReference>
<keyword evidence="7" id="KW-0472">Membrane</keyword>
<dbReference type="AlphaFoldDB" id="A0A2G9GJV0"/>
<comment type="caution">
    <text evidence="8">The sequence shown here is derived from an EMBL/GenBank/DDBJ whole genome shotgun (WGS) entry which is preliminary data.</text>
</comment>
<keyword evidence="7" id="KW-1133">Transmembrane helix</keyword>
<evidence type="ECO:0000256" key="3">
    <source>
        <dbReference type="ARBA" id="ARBA00023125"/>
    </source>
</evidence>
<evidence type="ECO:0000313" key="9">
    <source>
        <dbReference type="Proteomes" id="UP000231279"/>
    </source>
</evidence>
<dbReference type="Proteomes" id="UP000231279">
    <property type="component" value="Unassembled WGS sequence"/>
</dbReference>
<keyword evidence="2" id="KW-0805">Transcription regulation</keyword>
<evidence type="ECO:0000256" key="5">
    <source>
        <dbReference type="ARBA" id="ARBA00023242"/>
    </source>
</evidence>
<reference evidence="9" key="1">
    <citation type="journal article" date="2018" name="Gigascience">
        <title>Genome assembly of the Pink Ipe (Handroanthus impetiginosus, Bignoniaceae), a highly valued, ecologically keystone Neotropical timber forest tree.</title>
        <authorList>
            <person name="Silva-Junior O.B."/>
            <person name="Grattapaglia D."/>
            <person name="Novaes E."/>
            <person name="Collevatti R.G."/>
        </authorList>
    </citation>
    <scope>NUCLEOTIDE SEQUENCE [LARGE SCALE GENOMIC DNA]</scope>
    <source>
        <strain evidence="9">cv. UFG-1</strain>
    </source>
</reference>
<evidence type="ECO:0000313" key="8">
    <source>
        <dbReference type="EMBL" id="PIN05569.1"/>
    </source>
</evidence>
<dbReference type="OrthoDB" id="1090008at2759"/>
<keyword evidence="9" id="KW-1185">Reference proteome</keyword>
<gene>
    <name evidence="8" type="ORF">CDL12_21888</name>
</gene>
<keyword evidence="3" id="KW-0238">DNA-binding</keyword>
<accession>A0A2G9GJV0</accession>
<evidence type="ECO:0000256" key="4">
    <source>
        <dbReference type="ARBA" id="ARBA00023163"/>
    </source>
</evidence>
<dbReference type="STRING" id="429701.A0A2G9GJV0"/>
<evidence type="ECO:0000256" key="1">
    <source>
        <dbReference type="ARBA" id="ARBA00004123"/>
    </source>
</evidence>
<protein>
    <submittedName>
        <fullName evidence="8">Uncharacterized protein</fullName>
    </submittedName>
</protein>
<comment type="subcellular location">
    <subcellularLocation>
        <location evidence="1">Nucleus</location>
    </subcellularLocation>
</comment>
<name>A0A2G9GJV0_9LAMI</name>
<dbReference type="SUPFAM" id="SSF101936">
    <property type="entry name" value="DNA-binding pseudobarrel domain"/>
    <property type="match status" value="1"/>
</dbReference>
<dbReference type="InterPro" id="IPR005508">
    <property type="entry name" value="At2g31720-like"/>
</dbReference>
<evidence type="ECO:0000256" key="2">
    <source>
        <dbReference type="ARBA" id="ARBA00023015"/>
    </source>
</evidence>